<dbReference type="InterPro" id="IPR056581">
    <property type="entry name" value="TPR_Edg1"/>
</dbReference>
<dbReference type="EnsemblMetazoa" id="CJA07771b.1">
    <property type="protein sequence ID" value="CJA07771b.1"/>
    <property type="gene ID" value="WBGene00126975"/>
</dbReference>
<evidence type="ECO:0000313" key="12">
    <source>
        <dbReference type="EnsemblMetazoa" id="CJA07771b.1"/>
    </source>
</evidence>
<dbReference type="AlphaFoldDB" id="A0A8R1DPV1"/>
<reference evidence="12" key="2">
    <citation type="submission" date="2022-06" db="UniProtKB">
        <authorList>
            <consortium name="EnsemblMetazoa"/>
        </authorList>
    </citation>
    <scope>IDENTIFICATION</scope>
    <source>
        <strain evidence="12">DF5081</strain>
    </source>
</reference>
<keyword evidence="7" id="KW-1133">Transmembrane helix</keyword>
<accession>A0A8R1DPV1</accession>
<dbReference type="InterPro" id="IPR007130">
    <property type="entry name" value="DAGAT"/>
</dbReference>
<keyword evidence="10" id="KW-0012">Acyltransferase</keyword>
<evidence type="ECO:0000256" key="2">
    <source>
        <dbReference type="ARBA" id="ARBA00005420"/>
    </source>
</evidence>
<evidence type="ECO:0000256" key="1">
    <source>
        <dbReference type="ARBA" id="ARBA00004477"/>
    </source>
</evidence>
<evidence type="ECO:0000256" key="10">
    <source>
        <dbReference type="ARBA" id="ARBA00023315"/>
    </source>
</evidence>
<evidence type="ECO:0000256" key="4">
    <source>
        <dbReference type="ARBA" id="ARBA00022679"/>
    </source>
</evidence>
<dbReference type="GO" id="GO:0019432">
    <property type="term" value="P:triglyceride biosynthetic process"/>
    <property type="evidence" value="ECO:0007669"/>
    <property type="project" value="TreeGrafter"/>
</dbReference>
<dbReference type="PANTHER" id="PTHR12317:SF6">
    <property type="entry name" value="ACYLTRANSFERASE"/>
    <property type="match status" value="1"/>
</dbReference>
<keyword evidence="9" id="KW-0472">Membrane</keyword>
<sequence>MSEIEVSPEELDIQKAFVQKAEKLFKSFRKYNPNKVLLEQIISKPHNFTIFEFYGSNILHDMADYFQAGITQQSETDSQNFMIFVKKLYMMLTDRQKHKFQAKFIVVWQKFKVDYSSFFEKVSKDFHKILTHNFDILMETEEEVQDSVLQEIRWAILLSPAATFVKMLLRAARAPHIIPSVLKICRMVSELYGQKLKMWHSQFEVDTPEPLLCAVFRRLIFEGRASFKTTEEWENVDLISIAFLEHELIDHENCTTFPPLMKSADLLDVILCQLCSPNRTPTKSIDIISRICNRILEPENLESPDLRFATSIRDQPVDGLFLTPTIIHKLLKLGEEFYGKSQNITENLYHSLKSIGFKMREKEVVFDEETYELILESDLQQAPWWLEYAMLTWFGPALGVRKRRLPTEIFQALSEDSDRDEEFEEIHTEEEIENSNSPAEVYFFKLFQLALVDVSAAAELFHRGCTLPRLHDVDLTELLERVMWEEDVKKLPVNPDERHKFGCLVADILRTVEHKGPRKFNDALIDALLSGSNSAEEETVVPASAVFPIETIKALEQPLPIVYKWPEHEYARNMMGMSLPLVKGRGFLQYTVGWLPFRRPINTVIGAPIRVKRVENPSKEQIDKLHAEYVQKLTKLFEDHKQKYGVAKETQILIK</sequence>
<dbReference type="Pfam" id="PF03982">
    <property type="entry name" value="DAGAT"/>
    <property type="match status" value="1"/>
</dbReference>
<feature type="domain" description="Edg1 TPR repeats region" evidence="11">
    <location>
        <begin position="12"/>
        <end position="399"/>
    </location>
</feature>
<evidence type="ECO:0000256" key="9">
    <source>
        <dbReference type="ARBA" id="ARBA00023136"/>
    </source>
</evidence>
<dbReference type="Proteomes" id="UP000005237">
    <property type="component" value="Unassembled WGS sequence"/>
</dbReference>
<organism evidence="12 13">
    <name type="scientific">Caenorhabditis japonica</name>
    <dbReference type="NCBI Taxonomy" id="281687"/>
    <lineage>
        <taxon>Eukaryota</taxon>
        <taxon>Metazoa</taxon>
        <taxon>Ecdysozoa</taxon>
        <taxon>Nematoda</taxon>
        <taxon>Chromadorea</taxon>
        <taxon>Rhabditida</taxon>
        <taxon>Rhabditina</taxon>
        <taxon>Rhabditomorpha</taxon>
        <taxon>Rhabditoidea</taxon>
        <taxon>Rhabditidae</taxon>
        <taxon>Peloderinae</taxon>
        <taxon>Caenorhabditis</taxon>
    </lineage>
</organism>
<evidence type="ECO:0000313" key="13">
    <source>
        <dbReference type="Proteomes" id="UP000005237"/>
    </source>
</evidence>
<proteinExistence type="inferred from homology"/>
<evidence type="ECO:0000256" key="8">
    <source>
        <dbReference type="ARBA" id="ARBA00023098"/>
    </source>
</evidence>
<evidence type="ECO:0000256" key="6">
    <source>
        <dbReference type="ARBA" id="ARBA00022824"/>
    </source>
</evidence>
<dbReference type="Pfam" id="PF24293">
    <property type="entry name" value="TPR_Edg1"/>
    <property type="match status" value="1"/>
</dbReference>
<evidence type="ECO:0000256" key="5">
    <source>
        <dbReference type="ARBA" id="ARBA00022692"/>
    </source>
</evidence>
<comment type="subcellular location">
    <subcellularLocation>
        <location evidence="1">Endoplasmic reticulum membrane</location>
        <topology evidence="1">Multi-pass membrane protein</topology>
    </subcellularLocation>
</comment>
<dbReference type="PANTHER" id="PTHR12317">
    <property type="entry name" value="DIACYLGLYCEROL O-ACYLTRANSFERASE"/>
    <property type="match status" value="1"/>
</dbReference>
<evidence type="ECO:0000256" key="3">
    <source>
        <dbReference type="ARBA" id="ARBA00022516"/>
    </source>
</evidence>
<keyword evidence="6" id="KW-0256">Endoplasmic reticulum</keyword>
<keyword evidence="4" id="KW-0808">Transferase</keyword>
<evidence type="ECO:0000256" key="7">
    <source>
        <dbReference type="ARBA" id="ARBA00022989"/>
    </source>
</evidence>
<keyword evidence="13" id="KW-1185">Reference proteome</keyword>
<name>A0A8R1DPV1_CAEJA</name>
<protein>
    <recommendedName>
        <fullName evidence="11">Edg1 TPR repeats region domain-containing protein</fullName>
    </recommendedName>
</protein>
<dbReference type="GO" id="GO:0005789">
    <property type="term" value="C:endoplasmic reticulum membrane"/>
    <property type="evidence" value="ECO:0007669"/>
    <property type="project" value="UniProtKB-SubCell"/>
</dbReference>
<evidence type="ECO:0000259" key="11">
    <source>
        <dbReference type="Pfam" id="PF24293"/>
    </source>
</evidence>
<keyword evidence="5" id="KW-0812">Transmembrane</keyword>
<dbReference type="GO" id="GO:0004144">
    <property type="term" value="F:diacylglycerol O-acyltransferase activity"/>
    <property type="evidence" value="ECO:0007669"/>
    <property type="project" value="TreeGrafter"/>
</dbReference>
<keyword evidence="8" id="KW-0443">Lipid metabolism</keyword>
<reference evidence="13" key="1">
    <citation type="submission" date="2010-08" db="EMBL/GenBank/DDBJ databases">
        <authorList>
            <consortium name="Caenorhabditis japonica Sequencing Consortium"/>
            <person name="Wilson R.K."/>
        </authorList>
    </citation>
    <scope>NUCLEOTIDE SEQUENCE [LARGE SCALE GENOMIC DNA]</scope>
    <source>
        <strain evidence="13">DF5081</strain>
    </source>
</reference>
<comment type="similarity">
    <text evidence="2">Belongs to the diacylglycerol acyltransferase family.</text>
</comment>
<keyword evidence="3" id="KW-0444">Lipid biosynthesis</keyword>